<keyword evidence="2" id="KW-0805">Transcription regulation</keyword>
<dbReference type="AlphaFoldDB" id="A0A5C5WAK3"/>
<dbReference type="InterPro" id="IPR036388">
    <property type="entry name" value="WH-like_DNA-bd_sf"/>
</dbReference>
<evidence type="ECO:0000313" key="7">
    <source>
        <dbReference type="EMBL" id="TWT47195.1"/>
    </source>
</evidence>
<accession>A0A5C5WAK3</accession>
<evidence type="ECO:0000256" key="4">
    <source>
        <dbReference type="ARBA" id="ARBA00023163"/>
    </source>
</evidence>
<dbReference type="Proteomes" id="UP000318995">
    <property type="component" value="Unassembled WGS sequence"/>
</dbReference>
<comment type="similarity">
    <text evidence="1">Belongs to the sigma-70 factor family. ECF subfamily.</text>
</comment>
<dbReference type="EMBL" id="SJPH01000002">
    <property type="protein sequence ID" value="TWT47195.1"/>
    <property type="molecule type" value="Genomic_DNA"/>
</dbReference>
<keyword evidence="3" id="KW-0731">Sigma factor</keyword>
<evidence type="ECO:0000313" key="8">
    <source>
        <dbReference type="Proteomes" id="UP000318995"/>
    </source>
</evidence>
<dbReference type="Pfam" id="PF08281">
    <property type="entry name" value="Sigma70_r4_2"/>
    <property type="match status" value="1"/>
</dbReference>
<evidence type="ECO:0000259" key="6">
    <source>
        <dbReference type="Pfam" id="PF08281"/>
    </source>
</evidence>
<dbReference type="NCBIfam" id="TIGR02989">
    <property type="entry name" value="Sig-70_gvs1"/>
    <property type="match status" value="1"/>
</dbReference>
<dbReference type="SUPFAM" id="SSF88946">
    <property type="entry name" value="Sigma2 domain of RNA polymerase sigma factors"/>
    <property type="match status" value="1"/>
</dbReference>
<sequence length="183" mass="21039">MSRTGVDADDFVMLLARHTPRVRAFVATLVGHDSDTIDDVVQSTLLIAWKKLNTFRYAEKNPEEELIRWVCTIARFEVLEYLRDKKRRRTIAFDEQLIGQLADLQEEQSGPLDDRRRALRGCLQQLQPKQQEAIRLRYAVGLSMTEIAAREQRSIKAATVAMCRLRKLLEKCVRQSLGLKGLA</sequence>
<dbReference type="PANTHER" id="PTHR43133">
    <property type="entry name" value="RNA POLYMERASE ECF-TYPE SIGMA FACTO"/>
    <property type="match status" value="1"/>
</dbReference>
<evidence type="ECO:0000256" key="1">
    <source>
        <dbReference type="ARBA" id="ARBA00010641"/>
    </source>
</evidence>
<dbReference type="SUPFAM" id="SSF88659">
    <property type="entry name" value="Sigma3 and sigma4 domains of RNA polymerase sigma factors"/>
    <property type="match status" value="1"/>
</dbReference>
<evidence type="ECO:0000256" key="2">
    <source>
        <dbReference type="ARBA" id="ARBA00023015"/>
    </source>
</evidence>
<dbReference type="GO" id="GO:0016987">
    <property type="term" value="F:sigma factor activity"/>
    <property type="evidence" value="ECO:0007669"/>
    <property type="project" value="UniProtKB-KW"/>
</dbReference>
<dbReference type="InterPro" id="IPR014331">
    <property type="entry name" value="RNA_pol_sigma70_ECF_RHOBA"/>
</dbReference>
<gene>
    <name evidence="7" type="ORF">Pla111_08070</name>
</gene>
<dbReference type="InterPro" id="IPR013324">
    <property type="entry name" value="RNA_pol_sigma_r3/r4-like"/>
</dbReference>
<dbReference type="Gene3D" id="1.10.1740.10">
    <property type="match status" value="1"/>
</dbReference>
<dbReference type="Pfam" id="PF04542">
    <property type="entry name" value="Sigma70_r2"/>
    <property type="match status" value="1"/>
</dbReference>
<evidence type="ECO:0000256" key="3">
    <source>
        <dbReference type="ARBA" id="ARBA00023082"/>
    </source>
</evidence>
<dbReference type="GO" id="GO:0003677">
    <property type="term" value="F:DNA binding"/>
    <property type="evidence" value="ECO:0007669"/>
    <property type="project" value="InterPro"/>
</dbReference>
<dbReference type="InterPro" id="IPR039425">
    <property type="entry name" value="RNA_pol_sigma-70-like"/>
</dbReference>
<dbReference type="NCBIfam" id="TIGR02937">
    <property type="entry name" value="sigma70-ECF"/>
    <property type="match status" value="1"/>
</dbReference>
<name>A0A5C5WAK3_9BACT</name>
<protein>
    <submittedName>
        <fullName evidence="7">RNA polymerase sigma factor</fullName>
    </submittedName>
</protein>
<dbReference type="InterPro" id="IPR014284">
    <property type="entry name" value="RNA_pol_sigma-70_dom"/>
</dbReference>
<dbReference type="InterPro" id="IPR013325">
    <property type="entry name" value="RNA_pol_sigma_r2"/>
</dbReference>
<dbReference type="InterPro" id="IPR013249">
    <property type="entry name" value="RNA_pol_sigma70_r4_t2"/>
</dbReference>
<dbReference type="PANTHER" id="PTHR43133:SF51">
    <property type="entry name" value="RNA POLYMERASE SIGMA FACTOR"/>
    <property type="match status" value="1"/>
</dbReference>
<evidence type="ECO:0000259" key="5">
    <source>
        <dbReference type="Pfam" id="PF04542"/>
    </source>
</evidence>
<feature type="domain" description="RNA polymerase sigma-70 region 2" evidence="5">
    <location>
        <begin position="15"/>
        <end position="88"/>
    </location>
</feature>
<dbReference type="InterPro" id="IPR007627">
    <property type="entry name" value="RNA_pol_sigma70_r2"/>
</dbReference>
<keyword evidence="4" id="KW-0804">Transcription</keyword>
<organism evidence="7 8">
    <name type="scientific">Botrimarina hoheduenensis</name>
    <dbReference type="NCBI Taxonomy" id="2528000"/>
    <lineage>
        <taxon>Bacteria</taxon>
        <taxon>Pseudomonadati</taxon>
        <taxon>Planctomycetota</taxon>
        <taxon>Planctomycetia</taxon>
        <taxon>Pirellulales</taxon>
        <taxon>Lacipirellulaceae</taxon>
        <taxon>Botrimarina</taxon>
    </lineage>
</organism>
<feature type="domain" description="RNA polymerase sigma factor 70 region 4 type 2" evidence="6">
    <location>
        <begin position="117"/>
        <end position="169"/>
    </location>
</feature>
<proteinExistence type="inferred from homology"/>
<keyword evidence="8" id="KW-1185">Reference proteome</keyword>
<dbReference type="GO" id="GO:0006352">
    <property type="term" value="P:DNA-templated transcription initiation"/>
    <property type="evidence" value="ECO:0007669"/>
    <property type="project" value="InterPro"/>
</dbReference>
<reference evidence="7 8" key="1">
    <citation type="submission" date="2019-02" db="EMBL/GenBank/DDBJ databases">
        <title>Deep-cultivation of Planctomycetes and their phenomic and genomic characterization uncovers novel biology.</title>
        <authorList>
            <person name="Wiegand S."/>
            <person name="Jogler M."/>
            <person name="Boedeker C."/>
            <person name="Pinto D."/>
            <person name="Vollmers J."/>
            <person name="Rivas-Marin E."/>
            <person name="Kohn T."/>
            <person name="Peeters S.H."/>
            <person name="Heuer A."/>
            <person name="Rast P."/>
            <person name="Oberbeckmann S."/>
            <person name="Bunk B."/>
            <person name="Jeske O."/>
            <person name="Meyerdierks A."/>
            <person name="Storesund J.E."/>
            <person name="Kallscheuer N."/>
            <person name="Luecker S."/>
            <person name="Lage O.M."/>
            <person name="Pohl T."/>
            <person name="Merkel B.J."/>
            <person name="Hornburger P."/>
            <person name="Mueller R.-W."/>
            <person name="Bruemmer F."/>
            <person name="Labrenz M."/>
            <person name="Spormann A.M."/>
            <person name="Op Den Camp H."/>
            <person name="Overmann J."/>
            <person name="Amann R."/>
            <person name="Jetten M.S.M."/>
            <person name="Mascher T."/>
            <person name="Medema M.H."/>
            <person name="Devos D.P."/>
            <person name="Kaster A.-K."/>
            <person name="Ovreas L."/>
            <person name="Rohde M."/>
            <person name="Galperin M.Y."/>
            <person name="Jogler C."/>
        </authorList>
    </citation>
    <scope>NUCLEOTIDE SEQUENCE [LARGE SCALE GENOMIC DNA]</scope>
    <source>
        <strain evidence="7 8">Pla111</strain>
    </source>
</reference>
<dbReference type="OrthoDB" id="269983at2"/>
<dbReference type="Gene3D" id="1.10.10.10">
    <property type="entry name" value="Winged helix-like DNA-binding domain superfamily/Winged helix DNA-binding domain"/>
    <property type="match status" value="1"/>
</dbReference>
<comment type="caution">
    <text evidence="7">The sequence shown here is derived from an EMBL/GenBank/DDBJ whole genome shotgun (WGS) entry which is preliminary data.</text>
</comment>